<evidence type="ECO:0000313" key="2">
    <source>
        <dbReference type="Proteomes" id="UP000271162"/>
    </source>
</evidence>
<proteinExistence type="predicted"/>
<dbReference type="PANTHER" id="PTHR36937:SF4">
    <property type="entry name" value="SECRETED PROTEIN"/>
    <property type="match status" value="1"/>
</dbReference>
<dbReference type="WBParaSite" id="NBR_0001096601-mRNA-1">
    <property type="protein sequence ID" value="NBR_0001096601-mRNA-1"/>
    <property type="gene ID" value="NBR_0001096601"/>
</dbReference>
<sequence>VAEIDILGNDLRFFRFHIFHSQDCTSFLPKTDPLYNIAYAFNSNVGLNLGTVEVNGIPYYPINEEGSIGVTRQLNVPFGSWGGGYSDHIGVRDYWSQQTEIGANWYEGKYGYKFGWSVPLVQSLGIEGDTHALPGELGKPVGVDVGGGVGPYYQQNQHVGVDYLNGEVGTNFGVGVPFAGVGVNTGLGIKFPSVNDIVG</sequence>
<name>A0A0N4Y4V9_NIPBR</name>
<dbReference type="EMBL" id="UYSL01020427">
    <property type="protein sequence ID" value="VDL74556.1"/>
    <property type="molecule type" value="Genomic_DNA"/>
</dbReference>
<protein>
    <submittedName>
        <fullName evidence="3">Outer membrane protein</fullName>
    </submittedName>
</protein>
<dbReference type="PANTHER" id="PTHR36937">
    <property type="entry name" value="PROTEIN CBG20935-RELATED"/>
    <property type="match status" value="1"/>
</dbReference>
<dbReference type="Proteomes" id="UP000271162">
    <property type="component" value="Unassembled WGS sequence"/>
</dbReference>
<keyword evidence="2" id="KW-1185">Reference proteome</keyword>
<reference evidence="1 2" key="2">
    <citation type="submission" date="2018-11" db="EMBL/GenBank/DDBJ databases">
        <authorList>
            <consortium name="Pathogen Informatics"/>
        </authorList>
    </citation>
    <scope>NUCLEOTIDE SEQUENCE [LARGE SCALE GENOMIC DNA]</scope>
</reference>
<gene>
    <name evidence="1" type="ORF">NBR_LOCUS10967</name>
</gene>
<evidence type="ECO:0000313" key="3">
    <source>
        <dbReference type="WBParaSite" id="NBR_0001096601-mRNA-1"/>
    </source>
</evidence>
<dbReference type="OMA" id="TEIGANW"/>
<reference evidence="3" key="1">
    <citation type="submission" date="2017-02" db="UniProtKB">
        <authorList>
            <consortium name="WormBaseParasite"/>
        </authorList>
    </citation>
    <scope>IDENTIFICATION</scope>
</reference>
<organism evidence="3">
    <name type="scientific">Nippostrongylus brasiliensis</name>
    <name type="common">Rat hookworm</name>
    <dbReference type="NCBI Taxonomy" id="27835"/>
    <lineage>
        <taxon>Eukaryota</taxon>
        <taxon>Metazoa</taxon>
        <taxon>Ecdysozoa</taxon>
        <taxon>Nematoda</taxon>
        <taxon>Chromadorea</taxon>
        <taxon>Rhabditida</taxon>
        <taxon>Rhabditina</taxon>
        <taxon>Rhabditomorpha</taxon>
        <taxon>Strongyloidea</taxon>
        <taxon>Heligmosomidae</taxon>
        <taxon>Nippostrongylus</taxon>
    </lineage>
</organism>
<dbReference type="AlphaFoldDB" id="A0A0N4Y4V9"/>
<evidence type="ECO:0000313" key="1">
    <source>
        <dbReference type="EMBL" id="VDL74556.1"/>
    </source>
</evidence>
<accession>A0A0N4Y4V9</accession>